<dbReference type="AlphaFoldDB" id="A0A4Y1R680"/>
<dbReference type="CDD" id="cd09272">
    <property type="entry name" value="RNase_HI_RT_Ty1"/>
    <property type="match status" value="1"/>
</dbReference>
<gene>
    <name evidence="1" type="ORF">Prudu_009420</name>
</gene>
<accession>A0A4Y1R680</accession>
<feature type="non-terminal residue" evidence="1">
    <location>
        <position position="1"/>
    </location>
</feature>
<evidence type="ECO:0000313" key="1">
    <source>
        <dbReference type="EMBL" id="BBG99658.1"/>
    </source>
</evidence>
<reference evidence="1" key="1">
    <citation type="journal article" date="2019" name="Science">
        <title>Mutation of a bHLH transcription factor allowed almond domestication.</title>
        <authorList>
            <person name="Sanchez-Perez R."/>
            <person name="Pavan S."/>
            <person name="Mazzeo R."/>
            <person name="Moldovan C."/>
            <person name="Aiese Cigliano R."/>
            <person name="Del Cueto J."/>
            <person name="Ricciardi F."/>
            <person name="Lotti C."/>
            <person name="Ricciardi L."/>
            <person name="Dicenta F."/>
            <person name="Lopez-Marques R.L."/>
            <person name="Lindberg Moller B."/>
        </authorList>
    </citation>
    <scope>NUCLEOTIDE SEQUENCE</scope>
</reference>
<proteinExistence type="predicted"/>
<organism evidence="1">
    <name type="scientific">Prunus dulcis</name>
    <name type="common">Almond</name>
    <name type="synonym">Amygdalus dulcis</name>
    <dbReference type="NCBI Taxonomy" id="3755"/>
    <lineage>
        <taxon>Eukaryota</taxon>
        <taxon>Viridiplantae</taxon>
        <taxon>Streptophyta</taxon>
        <taxon>Embryophyta</taxon>
        <taxon>Tracheophyta</taxon>
        <taxon>Spermatophyta</taxon>
        <taxon>Magnoliopsida</taxon>
        <taxon>eudicotyledons</taxon>
        <taxon>Gunneridae</taxon>
        <taxon>Pentapetalae</taxon>
        <taxon>rosids</taxon>
        <taxon>fabids</taxon>
        <taxon>Rosales</taxon>
        <taxon>Rosaceae</taxon>
        <taxon>Amygdaloideae</taxon>
        <taxon>Amygdaleae</taxon>
        <taxon>Prunus</taxon>
    </lineage>
</organism>
<dbReference type="PANTHER" id="PTHR11439">
    <property type="entry name" value="GAG-POL-RELATED RETROTRANSPOSON"/>
    <property type="match status" value="1"/>
</dbReference>
<dbReference type="PANTHER" id="PTHR11439:SF467">
    <property type="entry name" value="INTEGRASE CATALYTIC DOMAIN-CONTAINING PROTEIN"/>
    <property type="match status" value="1"/>
</dbReference>
<name>A0A4Y1R680_PRUDU</name>
<dbReference type="EMBL" id="AP019299">
    <property type="protein sequence ID" value="BBG99658.1"/>
    <property type="molecule type" value="Genomic_DNA"/>
</dbReference>
<sequence>KGKVTTLIIYVDDMVITGNDKQEISQLQDYLVTEFEKKNLDLLTYTRMLDCKPVNTPIVQNHHLGEYSDQVQSNKEIYQSLHPKKGLCSQKHGHLNVDGYSYADWSGSVTDRRSTSGYFTFVGGNLVIWKSKKQNVVALSSAEAEFKGMTKGICELSWLRKLLTELRNLFCENQATIAIAQNSVQHDRTKHVEVDRHFIKHKLEAKVIQFPFVKSDDQLMDILTKAISSRAFHDSLEQLGISDIYVPT</sequence>
<protein>
    <submittedName>
        <fullName evidence="1">Uncharacterized protein</fullName>
    </submittedName>
</protein>